<feature type="transmembrane region" description="Helical" evidence="1">
    <location>
        <begin position="257"/>
        <end position="274"/>
    </location>
</feature>
<feature type="transmembrane region" description="Helical" evidence="1">
    <location>
        <begin position="159"/>
        <end position="178"/>
    </location>
</feature>
<feature type="transmembrane region" description="Helical" evidence="1">
    <location>
        <begin position="85"/>
        <end position="106"/>
    </location>
</feature>
<feature type="transmembrane region" description="Helical" evidence="1">
    <location>
        <begin position="112"/>
        <end position="129"/>
    </location>
</feature>
<dbReference type="STRING" id="1193051.LEP1GSC017_2859"/>
<dbReference type="EMBL" id="SORO01000001">
    <property type="protein sequence ID" value="TDY72110.1"/>
    <property type="molecule type" value="Genomic_DNA"/>
</dbReference>
<accession>A0A4R8MRW4</accession>
<evidence type="ECO:0000256" key="1">
    <source>
        <dbReference type="SAM" id="Phobius"/>
    </source>
</evidence>
<name>A0A4R8MRW4_LEPME</name>
<feature type="transmembrane region" description="Helical" evidence="1">
    <location>
        <begin position="12"/>
        <end position="32"/>
    </location>
</feature>
<reference evidence="2 3" key="1">
    <citation type="submission" date="2019-03" db="EMBL/GenBank/DDBJ databases">
        <title>Genomic Encyclopedia of Archaeal and Bacterial Type Strains, Phase II (KMG-II): from individual species to whole genera.</title>
        <authorList>
            <person name="Goeker M."/>
        </authorList>
    </citation>
    <scope>NUCLEOTIDE SEQUENCE [LARGE SCALE GENOMIC DNA]</scope>
    <source>
        <strain evidence="2 3">DSM 21537</strain>
    </source>
</reference>
<evidence type="ECO:0008006" key="4">
    <source>
        <dbReference type="Google" id="ProtNLM"/>
    </source>
</evidence>
<proteinExistence type="predicted"/>
<protein>
    <recommendedName>
        <fullName evidence="4">Prenyltransferase</fullName>
    </recommendedName>
</protein>
<feature type="transmembrane region" description="Helical" evidence="1">
    <location>
        <begin position="44"/>
        <end position="64"/>
    </location>
</feature>
<sequence>MFQNEFIVRMGKLASFLALDILISLFANLSFFSLYRNQNLTPTLFLFYLSSVWALYLADHLWDFRREKELLSERGNFYNKFQRTIVIILILLFFVSIFVGICYEFTFLWENLPFLLSFLFCVGLVVRAKSPVPKEILVSGFYTLGVLAPFGGFDNMDGLAFVFFLHVFANVLLTYNLDRKFDQRQNTFTLNQNLSPKRLRMVVLCLLGAGVFFLIFLWTKGQVKDPFFFGMGLAYLWLGVCTFLGTENFPFKSLCELSYLPLLLPQIFFFFSLLP</sequence>
<keyword evidence="1" id="KW-0812">Transmembrane</keyword>
<dbReference type="AlphaFoldDB" id="A0A4R8MRW4"/>
<feature type="transmembrane region" description="Helical" evidence="1">
    <location>
        <begin position="227"/>
        <end position="245"/>
    </location>
</feature>
<keyword evidence="3" id="KW-1185">Reference proteome</keyword>
<keyword evidence="1" id="KW-0472">Membrane</keyword>
<dbReference type="Proteomes" id="UP000294684">
    <property type="component" value="Unassembled WGS sequence"/>
</dbReference>
<evidence type="ECO:0000313" key="3">
    <source>
        <dbReference type="Proteomes" id="UP000294684"/>
    </source>
</evidence>
<keyword evidence="1" id="KW-1133">Transmembrane helix</keyword>
<comment type="caution">
    <text evidence="2">The sequence shown here is derived from an EMBL/GenBank/DDBJ whole genome shotgun (WGS) entry which is preliminary data.</text>
</comment>
<organism evidence="2 3">
    <name type="scientific">Leptospira meyeri</name>
    <dbReference type="NCBI Taxonomy" id="29508"/>
    <lineage>
        <taxon>Bacteria</taxon>
        <taxon>Pseudomonadati</taxon>
        <taxon>Spirochaetota</taxon>
        <taxon>Spirochaetia</taxon>
        <taxon>Leptospirales</taxon>
        <taxon>Leptospiraceae</taxon>
        <taxon>Leptospira</taxon>
    </lineage>
</organism>
<evidence type="ECO:0000313" key="2">
    <source>
        <dbReference type="EMBL" id="TDY72110.1"/>
    </source>
</evidence>
<feature type="transmembrane region" description="Helical" evidence="1">
    <location>
        <begin position="199"/>
        <end position="221"/>
    </location>
</feature>
<gene>
    <name evidence="2" type="ORF">CLV96_1095</name>
</gene>
<feature type="transmembrane region" description="Helical" evidence="1">
    <location>
        <begin position="136"/>
        <end position="153"/>
    </location>
</feature>